<feature type="domain" description="Homeobox" evidence="9">
    <location>
        <begin position="261"/>
        <end position="302"/>
    </location>
</feature>
<name>A0A8K0H5W7_9ROSA</name>
<keyword evidence="11" id="KW-1185">Reference proteome</keyword>
<evidence type="ECO:0000256" key="6">
    <source>
        <dbReference type="ARBA" id="ARBA00023163"/>
    </source>
</evidence>
<keyword evidence="4 8" id="KW-0238">DNA-binding</keyword>
<dbReference type="PROSITE" id="PS50071">
    <property type="entry name" value="HOMEOBOX_2"/>
    <property type="match status" value="1"/>
</dbReference>
<protein>
    <recommendedName>
        <fullName evidence="9">Homeobox domain-containing protein</fullName>
    </recommendedName>
</protein>
<dbReference type="SMART" id="SM00389">
    <property type="entry name" value="HOX"/>
    <property type="match status" value="1"/>
</dbReference>
<keyword evidence="3" id="KW-0805">Transcription regulation</keyword>
<dbReference type="Pfam" id="PF07526">
    <property type="entry name" value="POX"/>
    <property type="match status" value="1"/>
</dbReference>
<evidence type="ECO:0000313" key="11">
    <source>
        <dbReference type="Proteomes" id="UP000796880"/>
    </source>
</evidence>
<dbReference type="CDD" id="cd00086">
    <property type="entry name" value="homeodomain"/>
    <property type="match status" value="1"/>
</dbReference>
<evidence type="ECO:0000313" key="10">
    <source>
        <dbReference type="EMBL" id="KAF3446367.1"/>
    </source>
</evidence>
<comment type="caution">
    <text evidence="10">The sequence shown here is derived from an EMBL/GenBank/DDBJ whole genome shotgun (WGS) entry which is preliminary data.</text>
</comment>
<dbReference type="InterPro" id="IPR008422">
    <property type="entry name" value="KN_HD"/>
</dbReference>
<dbReference type="Proteomes" id="UP000796880">
    <property type="component" value="Unassembled WGS sequence"/>
</dbReference>
<comment type="similarity">
    <text evidence="2">Belongs to the TALE/BELL homeobox family.</text>
</comment>
<dbReference type="InterPro" id="IPR006563">
    <property type="entry name" value="POX_dom"/>
</dbReference>
<dbReference type="EMBL" id="VOIH02000005">
    <property type="protein sequence ID" value="KAF3446367.1"/>
    <property type="molecule type" value="Genomic_DNA"/>
</dbReference>
<proteinExistence type="inferred from homology"/>
<evidence type="ECO:0000256" key="8">
    <source>
        <dbReference type="PROSITE-ProRule" id="PRU00108"/>
    </source>
</evidence>
<evidence type="ECO:0000256" key="5">
    <source>
        <dbReference type="ARBA" id="ARBA00023155"/>
    </source>
</evidence>
<dbReference type="PANTHER" id="PTHR11850">
    <property type="entry name" value="HOMEOBOX PROTEIN TRANSCRIPTION FACTORS"/>
    <property type="match status" value="1"/>
</dbReference>
<dbReference type="Pfam" id="PF05920">
    <property type="entry name" value="Homeobox_KN"/>
    <property type="match status" value="1"/>
</dbReference>
<dbReference type="GO" id="GO:0006355">
    <property type="term" value="P:regulation of DNA-templated transcription"/>
    <property type="evidence" value="ECO:0007669"/>
    <property type="project" value="InterPro"/>
</dbReference>
<comment type="subcellular location">
    <subcellularLocation>
        <location evidence="1 8">Nucleus</location>
    </subcellularLocation>
</comment>
<reference evidence="10" key="1">
    <citation type="submission" date="2020-03" db="EMBL/GenBank/DDBJ databases">
        <title>A high-quality chromosome-level genome assembly of a woody plant with both climbing and erect habits, Rhamnella rubrinervis.</title>
        <authorList>
            <person name="Lu Z."/>
            <person name="Yang Y."/>
            <person name="Zhu X."/>
            <person name="Sun Y."/>
        </authorList>
    </citation>
    <scope>NUCLEOTIDE SEQUENCE</scope>
    <source>
        <strain evidence="10">BYM</strain>
        <tissue evidence="10">Leaf</tissue>
    </source>
</reference>
<organism evidence="10 11">
    <name type="scientific">Rhamnella rubrinervis</name>
    <dbReference type="NCBI Taxonomy" id="2594499"/>
    <lineage>
        <taxon>Eukaryota</taxon>
        <taxon>Viridiplantae</taxon>
        <taxon>Streptophyta</taxon>
        <taxon>Embryophyta</taxon>
        <taxon>Tracheophyta</taxon>
        <taxon>Spermatophyta</taxon>
        <taxon>Magnoliopsida</taxon>
        <taxon>eudicotyledons</taxon>
        <taxon>Gunneridae</taxon>
        <taxon>Pentapetalae</taxon>
        <taxon>rosids</taxon>
        <taxon>fabids</taxon>
        <taxon>Rosales</taxon>
        <taxon>Rhamnaceae</taxon>
        <taxon>rhamnoid group</taxon>
        <taxon>Rhamneae</taxon>
        <taxon>Rhamnella</taxon>
    </lineage>
</organism>
<evidence type="ECO:0000259" key="9">
    <source>
        <dbReference type="PROSITE" id="PS50071"/>
    </source>
</evidence>
<dbReference type="Gene3D" id="1.10.10.60">
    <property type="entry name" value="Homeodomain-like"/>
    <property type="match status" value="1"/>
</dbReference>
<keyword evidence="5 8" id="KW-0371">Homeobox</keyword>
<dbReference type="InterPro" id="IPR050224">
    <property type="entry name" value="TALE_homeobox"/>
</dbReference>
<evidence type="ECO:0000256" key="1">
    <source>
        <dbReference type="ARBA" id="ARBA00004123"/>
    </source>
</evidence>
<feature type="DNA-binding region" description="Homeobox" evidence="8">
    <location>
        <begin position="263"/>
        <end position="303"/>
    </location>
</feature>
<dbReference type="InterPro" id="IPR009057">
    <property type="entry name" value="Homeodomain-like_sf"/>
</dbReference>
<dbReference type="GO" id="GO:0005634">
    <property type="term" value="C:nucleus"/>
    <property type="evidence" value="ECO:0007669"/>
    <property type="project" value="UniProtKB-SubCell"/>
</dbReference>
<accession>A0A8K0H5W7</accession>
<evidence type="ECO:0000256" key="4">
    <source>
        <dbReference type="ARBA" id="ARBA00023125"/>
    </source>
</evidence>
<evidence type="ECO:0000256" key="3">
    <source>
        <dbReference type="ARBA" id="ARBA00023015"/>
    </source>
</evidence>
<sequence>MTGQAQFENQHFDPYGSTFRGGITFPPSLGVLPSIQSLGERMSRSIDLVQAPNRSMNSDLMSPSYLLSGEEAREACNVSVGHVNDDYSFAGSGLASSSTSLNRSYSTLYGSESLVTVIGQSKYLKPAQFLLEETVNVGGKAVEMSNEKYVAKLCRGGRRGGPSLSSELKAELCSSGVMSTEKHEFQVKIAKLIALLEEVEGRYEKYYHQMEEVMASFELIAVEAKPYVSTAAWNGPKPTPSMETNQRASRDLRGNPSSLAFEHFLHPYPSDSEKLTLASQTGLTKNQVSNWFINARVRLWKPMIEEMYKEEVGDSSEDSNPLASCFMTGEAITDHEED</sequence>
<evidence type="ECO:0000256" key="7">
    <source>
        <dbReference type="ARBA" id="ARBA00023242"/>
    </source>
</evidence>
<keyword evidence="6" id="KW-0804">Transcription</keyword>
<evidence type="ECO:0000256" key="2">
    <source>
        <dbReference type="ARBA" id="ARBA00006454"/>
    </source>
</evidence>
<dbReference type="SUPFAM" id="SSF46689">
    <property type="entry name" value="Homeodomain-like"/>
    <property type="match status" value="1"/>
</dbReference>
<dbReference type="SMART" id="SM00574">
    <property type="entry name" value="POX"/>
    <property type="match status" value="1"/>
</dbReference>
<dbReference type="OrthoDB" id="10056939at2759"/>
<gene>
    <name evidence="10" type="ORF">FNV43_RR11546</name>
</gene>
<dbReference type="GO" id="GO:0003677">
    <property type="term" value="F:DNA binding"/>
    <property type="evidence" value="ECO:0007669"/>
    <property type="project" value="UniProtKB-UniRule"/>
</dbReference>
<dbReference type="InterPro" id="IPR001356">
    <property type="entry name" value="HD"/>
</dbReference>
<dbReference type="AlphaFoldDB" id="A0A8K0H5W7"/>
<keyword evidence="7 8" id="KW-0539">Nucleus</keyword>